<protein>
    <submittedName>
        <fullName evidence="2">Uncharacterized protein</fullName>
    </submittedName>
</protein>
<name>A0A2V0PAE8_9CHLO</name>
<feature type="compositionally biased region" description="Gly residues" evidence="1">
    <location>
        <begin position="292"/>
        <end position="303"/>
    </location>
</feature>
<feature type="region of interest" description="Disordered" evidence="1">
    <location>
        <begin position="1"/>
        <end position="84"/>
    </location>
</feature>
<gene>
    <name evidence="2" type="ORF">Rsub_08012</name>
</gene>
<feature type="region of interest" description="Disordered" evidence="1">
    <location>
        <begin position="589"/>
        <end position="642"/>
    </location>
</feature>
<feature type="compositionally biased region" description="Basic and acidic residues" evidence="1">
    <location>
        <begin position="275"/>
        <end position="290"/>
    </location>
</feature>
<evidence type="ECO:0000256" key="1">
    <source>
        <dbReference type="SAM" id="MobiDB-lite"/>
    </source>
</evidence>
<feature type="region of interest" description="Disordered" evidence="1">
    <location>
        <begin position="345"/>
        <end position="364"/>
    </location>
</feature>
<organism evidence="2 3">
    <name type="scientific">Raphidocelis subcapitata</name>
    <dbReference type="NCBI Taxonomy" id="307507"/>
    <lineage>
        <taxon>Eukaryota</taxon>
        <taxon>Viridiplantae</taxon>
        <taxon>Chlorophyta</taxon>
        <taxon>core chlorophytes</taxon>
        <taxon>Chlorophyceae</taxon>
        <taxon>CS clade</taxon>
        <taxon>Sphaeropleales</taxon>
        <taxon>Selenastraceae</taxon>
        <taxon>Raphidocelis</taxon>
    </lineage>
</organism>
<comment type="caution">
    <text evidence="2">The sequence shown here is derived from an EMBL/GenBank/DDBJ whole genome shotgun (WGS) entry which is preliminary data.</text>
</comment>
<feature type="region of interest" description="Disordered" evidence="1">
    <location>
        <begin position="768"/>
        <end position="818"/>
    </location>
</feature>
<dbReference type="InParanoid" id="A0A2V0PAE8"/>
<feature type="compositionally biased region" description="Gly residues" evidence="1">
    <location>
        <begin position="348"/>
        <end position="361"/>
    </location>
</feature>
<feature type="compositionally biased region" description="Low complexity" evidence="1">
    <location>
        <begin position="770"/>
        <end position="793"/>
    </location>
</feature>
<feature type="compositionally biased region" description="Gly residues" evidence="1">
    <location>
        <begin position="1"/>
        <end position="12"/>
    </location>
</feature>
<dbReference type="Proteomes" id="UP000247498">
    <property type="component" value="Unassembled WGS sequence"/>
</dbReference>
<dbReference type="PANTHER" id="PTHR46007:SF8">
    <property type="entry name" value="C2H2-TYPE DOMAIN-CONTAINING PROTEIN"/>
    <property type="match status" value="1"/>
</dbReference>
<feature type="region of interest" description="Disordered" evidence="1">
    <location>
        <begin position="272"/>
        <end position="309"/>
    </location>
</feature>
<dbReference type="GO" id="GO:0003713">
    <property type="term" value="F:transcription coactivator activity"/>
    <property type="evidence" value="ECO:0007669"/>
    <property type="project" value="TreeGrafter"/>
</dbReference>
<sequence length="1687" mass="167189">MALASGRGGWGSGAAASGRRGGGPSVAAAAAAAAAAARSIPPRHLTPAAQTGRVGGVRAHSSGPKAVAAAPAAPPSRSRAAPGPNAVAAWMERATAALLGGGGGSGGDRGLAAILEAAGGAAALRSPPPHAFAEAICAAASRAAPSLPPAAAARLAAALGAARVPAPPQLRAALAARVEAGAWELSAAALAEAAAQFQRDGHVWSVPAAWAFVARAAAAVRVSGRGAQATAAAAAQQQQQQQEAGDASSAAPLEAAAVAELLLALRPALQQARRGGCEPRDGGSTSRDDGGSTAGGGGGGGGAESDAAPADLLPRGAELQGHVALLWRHGVDAAERAVDAWLQHTEGGVSGGEGGGGGEDGGAPADPVPSVLALLQALQALPELLRADARSERLLRASRRATRACALPQIVPLLAAWRALGIGGAPPAAALLRIARQPLTALSSAKLAALGAALGGTPPSARGARGAAAAVASEAMARATAGRLPAPAAAQLAAALPHLLRLGWPADAAAALLAVAEAGVGALAPAQLWELRGALEVLEPLWPEFAATATRAWCAGPPAPAGSDGGEGAGEARAGAAAAGVIVVPGSDGQLRRPVYPGPPVDETGAGPTAGAARAGRAAPLQPDGPIAAVPAPRGAAPGRAAAERLQSLRQRVDAALSAVPAERLPLSAAPPALPGGLAADGDGGSGGRAGPLSARRQALAALLRARGVLAAPGLTPDDLAAACAGLARLFGAARIRGAALREARERAATQRALEAAAWVWMQRDGAGGDDAVAPASAEQQQHQQQQQQQQQKQGREPADQAAQPGWQQQGQGQPAEGGGALLDGVALALILRALVDLGADPREGVAARVAAAAHGALSRLPPRELAAALRRLAALRLPRRRAAWGELMLRLLAGRVVRMEPQHAVDCAAAMVLGLGFRPAPGAIALLLPRLLAPGALAALRPLGLIELARLLGALRAAGTARSLARAAPGLLPPAALAPVLGELARRMHALNGRQLVALGAAVAGWGVAPGALDSEWLQSWLGLVFVRLPELPAEDVVRLQLLLADFDLMPDPAAWRHAGAQARLQAALARRADWRAPLRAELERRFALTHRAAGALQRLLARRGAAAAREAPPAPRRGAGPGMAARVRHAAPRAAAVDAQRQLMFARQRVVWAALRHGVVALTPTWAARCMMLLGPLLPRVNAQVAAALLRACAAARPDQLRAGAVGSLAERAVVCCIRTRGPLLLELLSALAAASSTQAGAPLVCLTARQQRFAVEAVLRGCADMSPAQQARALELLAAMGVPQSAGHAAWLGWLCRGVLSAAAHAPLRVVAAAVGLLTAAAWGALGSGGGSSSRGGPAASPSAPSALDPLLPALHAALARLAVSGGGPNGAAAGGGALRGLGAQRLAALAVALAVLQADGRRRPHSPPRLGGGGGMSSRPWQVELGAEVLARLAGQFNADAAGGGRAWRRACRPIARGAMPNGAPQLPGPLALQLAAALPAVAARPPAGLRAALSQRLAGIGACGLAPPRALRGIWARGLASELAAAAAAAAALSEATAAAAAAAAEAERVAAGLRAAAAAAALVATPPLPRGAVRRLRTGGARKALLRRLAALELWEREAADASASAGRGAGALAPLRLLPAAGSGFGGLGPALGLLPGSAPAPLVLSSLLELRFARLVTNVVLPTAAGEAGRPGLIAGAAA</sequence>
<reference evidence="2 3" key="1">
    <citation type="journal article" date="2018" name="Sci. Rep.">
        <title>Raphidocelis subcapitata (=Pseudokirchneriella subcapitata) provides an insight into genome evolution and environmental adaptations in the Sphaeropleales.</title>
        <authorList>
            <person name="Suzuki S."/>
            <person name="Yamaguchi H."/>
            <person name="Nakajima N."/>
            <person name="Kawachi M."/>
        </authorList>
    </citation>
    <scope>NUCLEOTIDE SEQUENCE [LARGE SCALE GENOMIC DNA]</scope>
    <source>
        <strain evidence="2 3">NIES-35</strain>
    </source>
</reference>
<dbReference type="PANTHER" id="PTHR46007">
    <property type="entry name" value="MEDIATOR OF RNA POLYMERASE II TRANSCRIPTION SUBUNIT 12"/>
    <property type="match status" value="1"/>
</dbReference>
<evidence type="ECO:0000313" key="3">
    <source>
        <dbReference type="Proteomes" id="UP000247498"/>
    </source>
</evidence>
<feature type="compositionally biased region" description="Low complexity" evidence="1">
    <location>
        <begin position="25"/>
        <end position="39"/>
    </location>
</feature>
<evidence type="ECO:0000313" key="2">
    <source>
        <dbReference type="EMBL" id="GBF94840.1"/>
    </source>
</evidence>
<dbReference type="EMBL" id="BDRX01000056">
    <property type="protein sequence ID" value="GBF94840.1"/>
    <property type="molecule type" value="Genomic_DNA"/>
</dbReference>
<feature type="region of interest" description="Disordered" evidence="1">
    <location>
        <begin position="671"/>
        <end position="693"/>
    </location>
</feature>
<dbReference type="InterPro" id="IPR051647">
    <property type="entry name" value="Mediator_comp_sub12"/>
</dbReference>
<keyword evidence="3" id="KW-1185">Reference proteome</keyword>
<feature type="compositionally biased region" description="Low complexity" evidence="1">
    <location>
        <begin position="800"/>
        <end position="815"/>
    </location>
</feature>
<feature type="compositionally biased region" description="Low complexity" evidence="1">
    <location>
        <begin position="604"/>
        <end position="642"/>
    </location>
</feature>
<feature type="compositionally biased region" description="Low complexity" evidence="1">
    <location>
        <begin position="671"/>
        <end position="681"/>
    </location>
</feature>
<dbReference type="GO" id="GO:0016592">
    <property type="term" value="C:mediator complex"/>
    <property type="evidence" value="ECO:0007669"/>
    <property type="project" value="TreeGrafter"/>
</dbReference>
<proteinExistence type="predicted"/>
<dbReference type="GO" id="GO:0045944">
    <property type="term" value="P:positive regulation of transcription by RNA polymerase II"/>
    <property type="evidence" value="ECO:0007669"/>
    <property type="project" value="TreeGrafter"/>
</dbReference>
<accession>A0A2V0PAE8</accession>
<feature type="compositionally biased region" description="Low complexity" evidence="1">
    <location>
        <begin position="61"/>
        <end position="84"/>
    </location>
</feature>